<feature type="compositionally biased region" description="Polar residues" evidence="1">
    <location>
        <begin position="1302"/>
        <end position="1320"/>
    </location>
</feature>
<feature type="compositionally biased region" description="Polar residues" evidence="1">
    <location>
        <begin position="1166"/>
        <end position="1196"/>
    </location>
</feature>
<feature type="compositionally biased region" description="Basic and acidic residues" evidence="1">
    <location>
        <begin position="993"/>
        <end position="1005"/>
    </location>
</feature>
<feature type="compositionally biased region" description="Acidic residues" evidence="1">
    <location>
        <begin position="754"/>
        <end position="764"/>
    </location>
</feature>
<feature type="compositionally biased region" description="Polar residues" evidence="1">
    <location>
        <begin position="738"/>
        <end position="753"/>
    </location>
</feature>
<dbReference type="EMBL" id="MCFF01000013">
    <property type="protein sequence ID" value="ORZ20182.1"/>
    <property type="molecule type" value="Genomic_DNA"/>
</dbReference>
<feature type="region of interest" description="Disordered" evidence="1">
    <location>
        <begin position="935"/>
        <end position="1018"/>
    </location>
</feature>
<feature type="compositionally biased region" description="Polar residues" evidence="1">
    <location>
        <begin position="625"/>
        <end position="634"/>
    </location>
</feature>
<feature type="compositionally biased region" description="Low complexity" evidence="1">
    <location>
        <begin position="1380"/>
        <end position="1395"/>
    </location>
</feature>
<gene>
    <name evidence="2" type="ORF">BCR41DRAFT_351409</name>
</gene>
<feature type="compositionally biased region" description="Basic and acidic residues" evidence="1">
    <location>
        <begin position="813"/>
        <end position="838"/>
    </location>
</feature>
<dbReference type="InParanoid" id="A0A1Y2GRS5"/>
<evidence type="ECO:0000256" key="1">
    <source>
        <dbReference type="SAM" id="MobiDB-lite"/>
    </source>
</evidence>
<feature type="compositionally biased region" description="Gly residues" evidence="1">
    <location>
        <begin position="1345"/>
        <end position="1363"/>
    </location>
</feature>
<feature type="compositionally biased region" description="Low complexity" evidence="1">
    <location>
        <begin position="690"/>
        <end position="716"/>
    </location>
</feature>
<protein>
    <submittedName>
        <fullName evidence="2">Uncharacterized protein</fullName>
    </submittedName>
</protein>
<feature type="compositionally biased region" description="Polar residues" evidence="1">
    <location>
        <begin position="717"/>
        <end position="729"/>
    </location>
</feature>
<accession>A0A1Y2GRS5</accession>
<dbReference type="OrthoDB" id="2428566at2759"/>
<feature type="compositionally biased region" description="Polar residues" evidence="1">
    <location>
        <begin position="770"/>
        <end position="780"/>
    </location>
</feature>
<feature type="compositionally biased region" description="Basic and acidic residues" evidence="1">
    <location>
        <begin position="668"/>
        <end position="677"/>
    </location>
</feature>
<feature type="region of interest" description="Disordered" evidence="1">
    <location>
        <begin position="1302"/>
        <end position="1403"/>
    </location>
</feature>
<evidence type="ECO:0000313" key="2">
    <source>
        <dbReference type="EMBL" id="ORZ20182.1"/>
    </source>
</evidence>
<feature type="compositionally biased region" description="Basic and acidic residues" evidence="1">
    <location>
        <begin position="516"/>
        <end position="532"/>
    </location>
</feature>
<name>A0A1Y2GRS5_9FUNG</name>
<organism evidence="2 3">
    <name type="scientific">Lobosporangium transversale</name>
    <dbReference type="NCBI Taxonomy" id="64571"/>
    <lineage>
        <taxon>Eukaryota</taxon>
        <taxon>Fungi</taxon>
        <taxon>Fungi incertae sedis</taxon>
        <taxon>Mucoromycota</taxon>
        <taxon>Mortierellomycotina</taxon>
        <taxon>Mortierellomycetes</taxon>
        <taxon>Mortierellales</taxon>
        <taxon>Mortierellaceae</taxon>
        <taxon>Lobosporangium</taxon>
    </lineage>
</organism>
<dbReference type="GeneID" id="33565643"/>
<proteinExistence type="predicted"/>
<feature type="compositionally biased region" description="Low complexity" evidence="1">
    <location>
        <begin position="401"/>
        <end position="429"/>
    </location>
</feature>
<feature type="region of interest" description="Disordered" evidence="1">
    <location>
        <begin position="390"/>
        <end position="434"/>
    </location>
</feature>
<sequence>MAYTLSSSFTYTPDVVDFDAMNITETFPEASSFSFELSGSYNHSYSDSISGIPLAQQALWDDGQLSVPPTVESSRIYHPSSGLSSLNNSANNSINLGYPASRQFLAPPAVHHPRTRTQFQGSPLKDEYAGSGSGSDQQSEGYDDSSLQNSWVDDTRDHNGIMLLNDREHKDEQHLLFLQEMASANLSRGDSISLFAKLGDESDLSCDLFKEELNADEARDQSRMQSENSFGPPPSNNPSLPDSMPKKPIMNEIFSQEFLNSLKAPLVQQPPPPLESATNQNLLQGLHTIAAPTMPDDDVYKHVRDNNEGAGGERKESNEAYKRALKSFIDSLKVADPIKTPHKFAPQPLPILWNEPKIRSRKLPSFSLADYKDIAKTSLAKMSMDTLPTIAKTPAPSKQDSISSSPTNTHSIPNSTNSSPISSIATSPPVDTKPKLMSAAKTSTIMSALSNSEQQQHQDQSQESDQDVQQPRQQTQDKDYATQQKQEHKSNSDRIRRSSSIQNPHLAFDPTIPPSERVEEAKPIKTPLERRSMVQPMARNMDHGEDKDEENIGLSTTRRSEHKGSFDGSQPADLGNSQGLAMRKRRSLHQDLFNQDKIQSNGEDDGLELQKDQGGPEENPKPESVATQIPQYSDASPARRSTRPLSVNILPESLTSLNNYAMHQEVAQPERARKLMDEETEVSKPSGTQSLGRASGTRLGRSGSSSSGSMMSPATPTASNPYGTLSGRTLRQAGAGSQRLSLTGLSSVYTNSDAPEDGGDDNKDDELTAPFQSLTLSKLQTPPGAATRNSARFSPPSMLPVQHRRGLSSPDQESQRETRLPSPIDHYDDYYRSERDEQQFTMPRGLHSRQPTTERSIHDWEEDLDEPSQRRYQSKSMREPTSVHRSSPEFQKEQQRLRVQQQAREEVYGRGYSNNYGDSPDSVEDYQIRYSRLPASTSNNINSGGHSNGAYQQQQQHARHGPLSPSRDYFSSTTKSGAGSLRFSPPVSASTRSSDHYRRQSKDGHSLMPAPRISPPLTAMSTARSSTFNTFSNPGSMGNSGIGMGSNTPRRSLSNVAGVVMPTSSPIRRLSNNSSNGSTSGYVSALPIMGSGLSYGANNNGSLHARSASSGSATMSQRTSLYAPTNIGSGATAGTMGGAGLGIGMGAGPRGVQTLTDGVQSSVNLRRSSSTLIPSTRRTSGPYSSTSNVTIPTPMTSGIRGPSRSSAGGIPGPIPSSSSSSEYARVYVSPRSSISGASGGYGAGSGAGSSGFRTSQLMNDDGYSYKLEAPMRHSSLGVASGNAVFNSNSNISGLNRSNTMNARGSYGGMSNSASTSMLVQPSSSTSASIVPSPSQIRRTSSIPSGGSGGSSGIASYGGHGIGSSGSMTLGRSSGMAAHRQYQSSHQYQQPLQSYQRTSMYAYH</sequence>
<dbReference type="Proteomes" id="UP000193648">
    <property type="component" value="Unassembled WGS sequence"/>
</dbReference>
<feature type="region of interest" description="Disordered" evidence="1">
    <location>
        <begin position="1166"/>
        <end position="1220"/>
    </location>
</feature>
<feature type="compositionally biased region" description="Low complexity" evidence="1">
    <location>
        <begin position="1321"/>
        <end position="1344"/>
    </location>
</feature>
<feature type="region of interest" description="Disordered" evidence="1">
    <location>
        <begin position="217"/>
        <end position="247"/>
    </location>
</feature>
<comment type="caution">
    <text evidence="2">The sequence shown here is derived from an EMBL/GenBank/DDBJ whole genome shotgun (WGS) entry which is preliminary data.</text>
</comment>
<dbReference type="RefSeq" id="XP_021882722.1">
    <property type="nucleotide sequence ID" value="XM_022023799.1"/>
</dbReference>
<evidence type="ECO:0000313" key="3">
    <source>
        <dbReference type="Proteomes" id="UP000193648"/>
    </source>
</evidence>
<feature type="compositionally biased region" description="Low complexity" evidence="1">
    <location>
        <begin position="1197"/>
        <end position="1208"/>
    </location>
</feature>
<feature type="compositionally biased region" description="Low complexity" evidence="1">
    <location>
        <begin position="936"/>
        <end position="949"/>
    </location>
</feature>
<feature type="compositionally biased region" description="Low complexity" evidence="1">
    <location>
        <begin position="134"/>
        <end position="146"/>
    </location>
</feature>
<feature type="region of interest" description="Disordered" evidence="1">
    <location>
        <begin position="597"/>
        <end position="645"/>
    </location>
</feature>
<feature type="compositionally biased region" description="Basic and acidic residues" evidence="1">
    <location>
        <begin position="876"/>
        <end position="896"/>
    </location>
</feature>
<feature type="compositionally biased region" description="Basic and acidic residues" evidence="1">
    <location>
        <begin position="475"/>
        <end position="496"/>
    </location>
</feature>
<feature type="region of interest" description="Disordered" evidence="1">
    <location>
        <begin position="448"/>
        <end position="577"/>
    </location>
</feature>
<feature type="compositionally biased region" description="Low complexity" evidence="1">
    <location>
        <begin position="452"/>
        <end position="474"/>
    </location>
</feature>
<keyword evidence="3" id="KW-1185">Reference proteome</keyword>
<reference evidence="2 3" key="1">
    <citation type="submission" date="2016-07" db="EMBL/GenBank/DDBJ databases">
        <title>Pervasive Adenine N6-methylation of Active Genes in Fungi.</title>
        <authorList>
            <consortium name="DOE Joint Genome Institute"/>
            <person name="Mondo S.J."/>
            <person name="Dannebaum R.O."/>
            <person name="Kuo R.C."/>
            <person name="Labutti K."/>
            <person name="Haridas S."/>
            <person name="Kuo A."/>
            <person name="Salamov A."/>
            <person name="Ahrendt S.R."/>
            <person name="Lipzen A."/>
            <person name="Sullivan W."/>
            <person name="Andreopoulos W.B."/>
            <person name="Clum A."/>
            <person name="Lindquist E."/>
            <person name="Daum C."/>
            <person name="Ramamoorthy G.K."/>
            <person name="Gryganskyi A."/>
            <person name="Culley D."/>
            <person name="Magnuson J.K."/>
            <person name="James T.Y."/>
            <person name="O'Malley M.A."/>
            <person name="Stajich J.E."/>
            <person name="Spatafora J.W."/>
            <person name="Visel A."/>
            <person name="Grigoriev I.V."/>
        </authorList>
    </citation>
    <scope>NUCLEOTIDE SEQUENCE [LARGE SCALE GENOMIC DNA]</scope>
    <source>
        <strain evidence="2 3">NRRL 3116</strain>
    </source>
</reference>
<feature type="region of interest" description="Disordered" evidence="1">
    <location>
        <begin position="666"/>
        <end position="923"/>
    </location>
</feature>
<feature type="region of interest" description="Disordered" evidence="1">
    <location>
        <begin position="112"/>
        <end position="153"/>
    </location>
</feature>